<accession>A0A0A9BVY9</accession>
<sequence>MNSISDSNFYRVLSTVLATVFSVSLRRSIQLQRLQLPLLKLSGNCSRFGSVDHTIESALLDSFSGSPPAGLGFWSSAMSLGDDTPDDPDGEGGIDVATLRVGLGGMCSLRSSLMGLLGLSSSGGG</sequence>
<reference evidence="1" key="1">
    <citation type="submission" date="2014-09" db="EMBL/GenBank/DDBJ databases">
        <authorList>
            <person name="Magalhaes I.L.F."/>
            <person name="Oliveira U."/>
            <person name="Santos F.R."/>
            <person name="Vidigal T.H.D.A."/>
            <person name="Brescovit A.D."/>
            <person name="Santos A.J."/>
        </authorList>
    </citation>
    <scope>NUCLEOTIDE SEQUENCE</scope>
    <source>
        <tissue evidence="1">Shoot tissue taken approximately 20 cm above the soil surface</tissue>
    </source>
</reference>
<dbReference type="EMBL" id="GBRH01232555">
    <property type="protein sequence ID" value="JAD65340.1"/>
    <property type="molecule type" value="Transcribed_RNA"/>
</dbReference>
<evidence type="ECO:0000313" key="1">
    <source>
        <dbReference type="EMBL" id="JAD65340.1"/>
    </source>
</evidence>
<reference evidence="1" key="2">
    <citation type="journal article" date="2015" name="Data Brief">
        <title>Shoot transcriptome of the giant reed, Arundo donax.</title>
        <authorList>
            <person name="Barrero R.A."/>
            <person name="Guerrero F.D."/>
            <person name="Moolhuijzen P."/>
            <person name="Goolsby J.A."/>
            <person name="Tidwell J."/>
            <person name="Bellgard S.E."/>
            <person name="Bellgard M.I."/>
        </authorList>
    </citation>
    <scope>NUCLEOTIDE SEQUENCE</scope>
    <source>
        <tissue evidence="1">Shoot tissue taken approximately 20 cm above the soil surface</tissue>
    </source>
</reference>
<dbReference type="AlphaFoldDB" id="A0A0A9BVY9"/>
<name>A0A0A9BVY9_ARUDO</name>
<protein>
    <submittedName>
        <fullName evidence="1">Uncharacterized protein</fullName>
    </submittedName>
</protein>
<proteinExistence type="predicted"/>
<organism evidence="1">
    <name type="scientific">Arundo donax</name>
    <name type="common">Giant reed</name>
    <name type="synonym">Donax arundinaceus</name>
    <dbReference type="NCBI Taxonomy" id="35708"/>
    <lineage>
        <taxon>Eukaryota</taxon>
        <taxon>Viridiplantae</taxon>
        <taxon>Streptophyta</taxon>
        <taxon>Embryophyta</taxon>
        <taxon>Tracheophyta</taxon>
        <taxon>Spermatophyta</taxon>
        <taxon>Magnoliopsida</taxon>
        <taxon>Liliopsida</taxon>
        <taxon>Poales</taxon>
        <taxon>Poaceae</taxon>
        <taxon>PACMAD clade</taxon>
        <taxon>Arundinoideae</taxon>
        <taxon>Arundineae</taxon>
        <taxon>Arundo</taxon>
    </lineage>
</organism>